<keyword evidence="7" id="KW-0675">Receptor</keyword>
<evidence type="ECO:0000256" key="2">
    <source>
        <dbReference type="ARBA" id="ARBA00022771"/>
    </source>
</evidence>
<dbReference type="Pfam" id="PF00104">
    <property type="entry name" value="Hormone_recep"/>
    <property type="match status" value="1"/>
</dbReference>
<feature type="domain" description="Nuclear receptor" evidence="9">
    <location>
        <begin position="1"/>
        <end position="43"/>
    </location>
</feature>
<proteinExistence type="predicted"/>
<dbReference type="GO" id="GO:0004879">
    <property type="term" value="F:nuclear receptor activity"/>
    <property type="evidence" value="ECO:0000318"/>
    <property type="project" value="GO_Central"/>
</dbReference>
<name>T1G3P5_HELRO</name>
<gene>
    <name evidence="12" type="primary">20215693</name>
    <name evidence="11" type="ORF">HELRODRAFT_79507</name>
</gene>
<evidence type="ECO:0000256" key="4">
    <source>
        <dbReference type="ARBA" id="ARBA00023015"/>
    </source>
</evidence>
<evidence type="ECO:0000256" key="5">
    <source>
        <dbReference type="ARBA" id="ARBA00023125"/>
    </source>
</evidence>
<evidence type="ECO:0000259" key="10">
    <source>
        <dbReference type="PROSITE" id="PS51843"/>
    </source>
</evidence>
<dbReference type="HOGENOM" id="CLU_007368_11_0_1"/>
<dbReference type="PROSITE" id="PS51843">
    <property type="entry name" value="NR_LBD"/>
    <property type="match status" value="1"/>
</dbReference>
<dbReference type="InterPro" id="IPR000536">
    <property type="entry name" value="Nucl_hrmn_rcpt_lig-bd"/>
</dbReference>
<dbReference type="KEGG" id="hro:HELRODRAFT_79507"/>
<dbReference type="AlphaFoldDB" id="T1G3P5"/>
<dbReference type="GO" id="GO:0008270">
    <property type="term" value="F:zinc ion binding"/>
    <property type="evidence" value="ECO:0007669"/>
    <property type="project" value="UniProtKB-KW"/>
</dbReference>
<evidence type="ECO:0000256" key="6">
    <source>
        <dbReference type="ARBA" id="ARBA00023163"/>
    </source>
</evidence>
<dbReference type="GO" id="GO:0005634">
    <property type="term" value="C:nucleus"/>
    <property type="evidence" value="ECO:0000318"/>
    <property type="project" value="GO_Central"/>
</dbReference>
<evidence type="ECO:0000313" key="12">
    <source>
        <dbReference type="EnsemblMetazoa" id="HelroP79507"/>
    </source>
</evidence>
<reference evidence="13" key="1">
    <citation type="submission" date="2012-12" db="EMBL/GenBank/DDBJ databases">
        <authorList>
            <person name="Hellsten U."/>
            <person name="Grimwood J."/>
            <person name="Chapman J.A."/>
            <person name="Shapiro H."/>
            <person name="Aerts A."/>
            <person name="Otillar R.P."/>
            <person name="Terry A.Y."/>
            <person name="Boore J.L."/>
            <person name="Simakov O."/>
            <person name="Marletaz F."/>
            <person name="Cho S.-J."/>
            <person name="Edsinger-Gonzales E."/>
            <person name="Havlak P."/>
            <person name="Kuo D.-H."/>
            <person name="Larsson T."/>
            <person name="Lv J."/>
            <person name="Arendt D."/>
            <person name="Savage R."/>
            <person name="Osoegawa K."/>
            <person name="de Jong P."/>
            <person name="Lindberg D.R."/>
            <person name="Seaver E.C."/>
            <person name="Weisblat D.A."/>
            <person name="Putnam N.H."/>
            <person name="Grigoriev I.V."/>
            <person name="Rokhsar D.S."/>
        </authorList>
    </citation>
    <scope>NUCLEOTIDE SEQUENCE</scope>
</reference>
<evidence type="ECO:0000256" key="7">
    <source>
        <dbReference type="ARBA" id="ARBA00023170"/>
    </source>
</evidence>
<dbReference type="InterPro" id="IPR001723">
    <property type="entry name" value="Nuclear_hrmn_rcpt"/>
</dbReference>
<dbReference type="GO" id="GO:0000785">
    <property type="term" value="C:chromatin"/>
    <property type="evidence" value="ECO:0000318"/>
    <property type="project" value="GO_Central"/>
</dbReference>
<dbReference type="PROSITE" id="PS51030">
    <property type="entry name" value="NUCLEAR_REC_DBD_2"/>
    <property type="match status" value="1"/>
</dbReference>
<evidence type="ECO:0000256" key="3">
    <source>
        <dbReference type="ARBA" id="ARBA00022833"/>
    </source>
</evidence>
<dbReference type="InterPro" id="IPR001628">
    <property type="entry name" value="Znf_hrmn_rcpt"/>
</dbReference>
<dbReference type="Pfam" id="PF00105">
    <property type="entry name" value="zf-C4"/>
    <property type="match status" value="1"/>
</dbReference>
<dbReference type="PRINTS" id="PR00398">
    <property type="entry name" value="STRDHORMONER"/>
</dbReference>
<keyword evidence="2" id="KW-0863">Zinc-finger</keyword>
<dbReference type="Proteomes" id="UP000015101">
    <property type="component" value="Unassembled WGS sequence"/>
</dbReference>
<keyword evidence="8" id="KW-0539">Nucleus</keyword>
<dbReference type="SUPFAM" id="SSF48508">
    <property type="entry name" value="Nuclear receptor ligand-binding domain"/>
    <property type="match status" value="1"/>
</dbReference>
<dbReference type="Gene3D" id="1.10.565.10">
    <property type="entry name" value="Retinoid X Receptor"/>
    <property type="match status" value="1"/>
</dbReference>
<dbReference type="InterPro" id="IPR013088">
    <property type="entry name" value="Znf_NHR/GATA"/>
</dbReference>
<dbReference type="GO" id="GO:0034056">
    <property type="term" value="F:estrogen response element binding"/>
    <property type="evidence" value="ECO:0000318"/>
    <property type="project" value="GO_Central"/>
</dbReference>
<keyword evidence="6" id="KW-0804">Transcription</keyword>
<evidence type="ECO:0000313" key="11">
    <source>
        <dbReference type="EMBL" id="ESO03994.1"/>
    </source>
</evidence>
<dbReference type="OMA" id="RSHPCID"/>
<dbReference type="EMBL" id="AMQM01004432">
    <property type="status" value="NOT_ANNOTATED_CDS"/>
    <property type="molecule type" value="Genomic_DNA"/>
</dbReference>
<evidence type="ECO:0000259" key="9">
    <source>
        <dbReference type="PROSITE" id="PS51030"/>
    </source>
</evidence>
<evidence type="ECO:0000256" key="8">
    <source>
        <dbReference type="ARBA" id="ARBA00023242"/>
    </source>
</evidence>
<reference evidence="11 13" key="2">
    <citation type="journal article" date="2013" name="Nature">
        <title>Insights into bilaterian evolution from three spiralian genomes.</title>
        <authorList>
            <person name="Simakov O."/>
            <person name="Marletaz F."/>
            <person name="Cho S.J."/>
            <person name="Edsinger-Gonzales E."/>
            <person name="Havlak P."/>
            <person name="Hellsten U."/>
            <person name="Kuo D.H."/>
            <person name="Larsson T."/>
            <person name="Lv J."/>
            <person name="Arendt D."/>
            <person name="Savage R."/>
            <person name="Osoegawa K."/>
            <person name="de Jong P."/>
            <person name="Grimwood J."/>
            <person name="Chapman J.A."/>
            <person name="Shapiro H."/>
            <person name="Aerts A."/>
            <person name="Otillar R.P."/>
            <person name="Terry A.Y."/>
            <person name="Boore J.L."/>
            <person name="Grigoriev I.V."/>
            <person name="Lindberg D.R."/>
            <person name="Seaver E.C."/>
            <person name="Weisblat D.A."/>
            <person name="Putnam N.H."/>
            <person name="Rokhsar D.S."/>
        </authorList>
    </citation>
    <scope>NUCLEOTIDE SEQUENCE</scope>
</reference>
<dbReference type="GO" id="GO:0006357">
    <property type="term" value="P:regulation of transcription by RNA polymerase II"/>
    <property type="evidence" value="ECO:0000318"/>
    <property type="project" value="GO_Central"/>
</dbReference>
<accession>T1G3P5</accession>
<dbReference type="Gene3D" id="3.30.50.10">
    <property type="entry name" value="Erythroid Transcription Factor GATA-1, subunit A"/>
    <property type="match status" value="1"/>
</dbReference>
<evidence type="ECO:0008006" key="14">
    <source>
        <dbReference type="Google" id="ProtNLM"/>
    </source>
</evidence>
<sequence>GGIEYTCPATSSCEITRSRRKACQACRFQKCLQMGMLREGCVRPDRVRGGRQKYRRLNDSPSVVIRASKPPSQRKQSTIGSKLLLILKSIEPEKVFAMPDTTTQDDDFKFKVTISDLTDRELVAIIGWVKQVPDFSTLSLQDQMNLLRSTWLDIVCLNVAYRSLPYDGDIIFADDLKLTEGDACVYGVPGELDRVIRRLIRKLAEVKVNYDEYLLIKALLLFNPDTSLEDVKSVQQQRDNVLDGLLDYEGCHKDSNLPQRVSDLLLILPLIIHARFVMRDFWLAIASDNSIVLHKLLREMLEHAIV</sequence>
<dbReference type="SMART" id="SM00430">
    <property type="entry name" value="HOLI"/>
    <property type="match status" value="1"/>
</dbReference>
<dbReference type="EnsemblMetazoa" id="HelroT79507">
    <property type="protein sequence ID" value="HelroP79507"/>
    <property type="gene ID" value="HelroG79507"/>
</dbReference>
<keyword evidence="4" id="KW-0805">Transcription regulation</keyword>
<dbReference type="InterPro" id="IPR035500">
    <property type="entry name" value="NHR-like_dom_sf"/>
</dbReference>
<dbReference type="RefSeq" id="XP_009017930.1">
    <property type="nucleotide sequence ID" value="XM_009019682.1"/>
</dbReference>
<organism evidence="12 13">
    <name type="scientific">Helobdella robusta</name>
    <name type="common">Californian leech</name>
    <dbReference type="NCBI Taxonomy" id="6412"/>
    <lineage>
        <taxon>Eukaryota</taxon>
        <taxon>Metazoa</taxon>
        <taxon>Spiralia</taxon>
        <taxon>Lophotrochozoa</taxon>
        <taxon>Annelida</taxon>
        <taxon>Clitellata</taxon>
        <taxon>Hirudinea</taxon>
        <taxon>Rhynchobdellida</taxon>
        <taxon>Glossiphoniidae</taxon>
        <taxon>Helobdella</taxon>
    </lineage>
</organism>
<dbReference type="SMART" id="SM00399">
    <property type="entry name" value="ZnF_C4"/>
    <property type="match status" value="1"/>
</dbReference>
<keyword evidence="1" id="KW-0479">Metal-binding</keyword>
<dbReference type="GeneID" id="20215693"/>
<evidence type="ECO:0000256" key="1">
    <source>
        <dbReference type="ARBA" id="ARBA00022723"/>
    </source>
</evidence>
<dbReference type="OrthoDB" id="5799427at2759"/>
<dbReference type="CTD" id="20215693"/>
<feature type="domain" description="NR LBD" evidence="10">
    <location>
        <begin position="75"/>
        <end position="304"/>
    </location>
</feature>
<dbReference type="EMBL" id="KB096551">
    <property type="protein sequence ID" value="ESO03994.1"/>
    <property type="molecule type" value="Genomic_DNA"/>
</dbReference>
<dbReference type="InterPro" id="IPR050200">
    <property type="entry name" value="Nuclear_hormone_rcpt_NR3"/>
</dbReference>
<keyword evidence="5" id="KW-0238">DNA-binding</keyword>
<evidence type="ECO:0000313" key="13">
    <source>
        <dbReference type="Proteomes" id="UP000015101"/>
    </source>
</evidence>
<keyword evidence="13" id="KW-1185">Reference proteome</keyword>
<dbReference type="eggNOG" id="KOG3575">
    <property type="taxonomic scope" value="Eukaryota"/>
</dbReference>
<dbReference type="SUPFAM" id="SSF57716">
    <property type="entry name" value="Glucocorticoid receptor-like (DNA-binding domain)"/>
    <property type="match status" value="1"/>
</dbReference>
<dbReference type="STRING" id="6412.T1G3P5"/>
<protein>
    <recommendedName>
        <fullName evidence="14">NR LBD domain-containing protein</fullName>
    </recommendedName>
</protein>
<dbReference type="InParanoid" id="T1G3P5"/>
<reference evidence="12" key="3">
    <citation type="submission" date="2015-06" db="UniProtKB">
        <authorList>
            <consortium name="EnsemblMetazoa"/>
        </authorList>
    </citation>
    <scope>IDENTIFICATION</scope>
</reference>
<keyword evidence="3" id="KW-0862">Zinc</keyword>
<dbReference type="PANTHER" id="PTHR48092">
    <property type="entry name" value="KNIRPS-RELATED PROTEIN-RELATED"/>
    <property type="match status" value="1"/>
</dbReference>